<sequence>MFSWLSGCFSGMDGYYLSCGAAADESASPALPAGKSKSKPKVGKGDKGKGKGKAQKENPPPGVSYSFTEAQEEAIARWLESNKLLYDMKDKQYKDKALRRHRWEGKAAEYGLDYH</sequence>
<evidence type="ECO:0000256" key="1">
    <source>
        <dbReference type="SAM" id="MobiDB-lite"/>
    </source>
</evidence>
<dbReference type="EMBL" id="JASDAP010000006">
    <property type="protein sequence ID" value="KAK1901843.1"/>
    <property type="molecule type" value="Genomic_DNA"/>
</dbReference>
<proteinExistence type="predicted"/>
<protein>
    <submittedName>
        <fullName evidence="2">Lysophospholipase NTE1</fullName>
    </submittedName>
</protein>
<dbReference type="Proteomes" id="UP001228049">
    <property type="component" value="Unassembled WGS sequence"/>
</dbReference>
<feature type="region of interest" description="Disordered" evidence="1">
    <location>
        <begin position="26"/>
        <end position="66"/>
    </location>
</feature>
<accession>A0AAD9CHG1</accession>
<gene>
    <name evidence="2" type="ORF">KUDE01_004808</name>
</gene>
<reference evidence="2" key="1">
    <citation type="submission" date="2023-04" db="EMBL/GenBank/DDBJ databases">
        <title>Chromosome-level genome of Chaenocephalus aceratus.</title>
        <authorList>
            <person name="Park H."/>
        </authorList>
    </citation>
    <scope>NUCLEOTIDE SEQUENCE</scope>
    <source>
        <strain evidence="2">DE</strain>
        <tissue evidence="2">Muscle</tissue>
    </source>
</reference>
<organism evidence="2 3">
    <name type="scientific">Dissostichus eleginoides</name>
    <name type="common">Patagonian toothfish</name>
    <name type="synonym">Dissostichus amissus</name>
    <dbReference type="NCBI Taxonomy" id="100907"/>
    <lineage>
        <taxon>Eukaryota</taxon>
        <taxon>Metazoa</taxon>
        <taxon>Chordata</taxon>
        <taxon>Craniata</taxon>
        <taxon>Vertebrata</taxon>
        <taxon>Euteleostomi</taxon>
        <taxon>Actinopterygii</taxon>
        <taxon>Neopterygii</taxon>
        <taxon>Teleostei</taxon>
        <taxon>Neoteleostei</taxon>
        <taxon>Acanthomorphata</taxon>
        <taxon>Eupercaria</taxon>
        <taxon>Perciformes</taxon>
        <taxon>Notothenioidei</taxon>
        <taxon>Nototheniidae</taxon>
        <taxon>Dissostichus</taxon>
    </lineage>
</organism>
<dbReference type="AlphaFoldDB" id="A0AAD9CHG1"/>
<evidence type="ECO:0000313" key="3">
    <source>
        <dbReference type="Proteomes" id="UP001228049"/>
    </source>
</evidence>
<comment type="caution">
    <text evidence="2">The sequence shown here is derived from an EMBL/GenBank/DDBJ whole genome shotgun (WGS) entry which is preliminary data.</text>
</comment>
<name>A0AAD9CHG1_DISEL</name>
<evidence type="ECO:0000313" key="2">
    <source>
        <dbReference type="EMBL" id="KAK1901843.1"/>
    </source>
</evidence>
<keyword evidence="3" id="KW-1185">Reference proteome</keyword>